<dbReference type="SUPFAM" id="SSF48317">
    <property type="entry name" value="Acid phosphatase/Vanadium-dependent haloperoxidase"/>
    <property type="match status" value="1"/>
</dbReference>
<keyword evidence="1" id="KW-1133">Transmembrane helix</keyword>
<keyword evidence="1" id="KW-0812">Transmembrane</keyword>
<feature type="transmembrane region" description="Helical" evidence="1">
    <location>
        <begin position="184"/>
        <end position="203"/>
    </location>
</feature>
<feature type="transmembrane region" description="Helical" evidence="1">
    <location>
        <begin position="128"/>
        <end position="145"/>
    </location>
</feature>
<dbReference type="InterPro" id="IPR036938">
    <property type="entry name" value="PAP2/HPO_sf"/>
</dbReference>
<feature type="transmembrane region" description="Helical" evidence="1">
    <location>
        <begin position="157"/>
        <end position="178"/>
    </location>
</feature>
<dbReference type="PANTHER" id="PTHR14969">
    <property type="entry name" value="SPHINGOSINE-1-PHOSPHATE PHOSPHOHYDROLASE"/>
    <property type="match status" value="1"/>
</dbReference>
<evidence type="ECO:0000313" key="4">
    <source>
        <dbReference type="Proteomes" id="UP001238096"/>
    </source>
</evidence>
<dbReference type="Pfam" id="PF01569">
    <property type="entry name" value="PAP2"/>
    <property type="match status" value="1"/>
</dbReference>
<evidence type="ECO:0000313" key="3">
    <source>
        <dbReference type="EMBL" id="WMB28555.1"/>
    </source>
</evidence>
<dbReference type="CDD" id="cd03392">
    <property type="entry name" value="PAP2_like_2"/>
    <property type="match status" value="1"/>
</dbReference>
<feature type="transmembrane region" description="Helical" evidence="1">
    <location>
        <begin position="7"/>
        <end position="25"/>
    </location>
</feature>
<accession>A0ABY9LID8</accession>
<keyword evidence="4" id="KW-1185">Reference proteome</keyword>
<evidence type="ECO:0000259" key="2">
    <source>
        <dbReference type="SMART" id="SM00014"/>
    </source>
</evidence>
<feature type="domain" description="Phosphatidic acid phosphatase type 2/haloperoxidase" evidence="2">
    <location>
        <begin position="87"/>
        <end position="199"/>
    </location>
</feature>
<keyword evidence="1" id="KW-0472">Membrane</keyword>
<dbReference type="PANTHER" id="PTHR14969:SF13">
    <property type="entry name" value="AT30094P"/>
    <property type="match status" value="1"/>
</dbReference>
<dbReference type="Gene3D" id="1.20.144.10">
    <property type="entry name" value="Phosphatidic acid phosphatase type 2/haloperoxidase"/>
    <property type="match status" value="1"/>
</dbReference>
<proteinExistence type="predicted"/>
<evidence type="ECO:0000256" key="1">
    <source>
        <dbReference type="SAM" id="Phobius"/>
    </source>
</evidence>
<feature type="transmembrane region" description="Helical" evidence="1">
    <location>
        <begin position="54"/>
        <end position="80"/>
    </location>
</feature>
<feature type="transmembrane region" description="Helical" evidence="1">
    <location>
        <begin position="87"/>
        <end position="108"/>
    </location>
</feature>
<protein>
    <submittedName>
        <fullName evidence="3">Phosphatase PAP2 family protein</fullName>
    </submittedName>
</protein>
<sequence length="216" mass="24778">MINKQNYFMRASFAFLIFVILGYSVKFYPESLAFLDIAVQEAVRGNLPDNLTEFFKFITIFGNVLTQFGVVILVAGLFLIKRWRTEALFLITGASVSGLAIVIFKLLYKRTRPEIEHLVHAGGFSFPSGHSLGSMVIYGIILIVIHERVTSKGLRWFLECIFALLILLIGLSRIYLGVHFPTDVLAGFIIGYALLNVFYPYYVERRFKWRFQSRQD</sequence>
<dbReference type="InterPro" id="IPR000326">
    <property type="entry name" value="PAP2/HPO"/>
</dbReference>
<dbReference type="SMART" id="SM00014">
    <property type="entry name" value="acidPPc"/>
    <property type="match status" value="1"/>
</dbReference>
<dbReference type="Proteomes" id="UP001238096">
    <property type="component" value="Chromosome"/>
</dbReference>
<name>A0ABY9LID8_9STRE</name>
<reference evidence="4" key="1">
    <citation type="submission" date="2022-10" db="EMBL/GenBank/DDBJ databases">
        <title>Streptococcus didelphis as causative of fatal infections in opossums (Didelphis albiventris).</title>
        <authorList>
            <person name="Breyer G.M."/>
            <person name="Da Silva M.E.R.J."/>
            <person name="Siqueira F.M."/>
        </authorList>
    </citation>
    <scope>NUCLEOTIDE SEQUENCE [LARGE SCALE GENOMIC DNA]</scope>
    <source>
        <strain evidence="4">LBVP101/21</strain>
    </source>
</reference>
<dbReference type="EMBL" id="CP110509">
    <property type="protein sequence ID" value="WMB28555.1"/>
    <property type="molecule type" value="Genomic_DNA"/>
</dbReference>
<organism evidence="3 4">
    <name type="scientific">Streptococcus didelphis</name>
    <dbReference type="NCBI Taxonomy" id="102886"/>
    <lineage>
        <taxon>Bacteria</taxon>
        <taxon>Bacillati</taxon>
        <taxon>Bacillota</taxon>
        <taxon>Bacilli</taxon>
        <taxon>Lactobacillales</taxon>
        <taxon>Streptococcaceae</taxon>
        <taxon>Streptococcus</taxon>
    </lineage>
</organism>
<gene>
    <name evidence="3" type="ORF">N1496_03110</name>
</gene>
<dbReference type="RefSeq" id="WP_018365535.1">
    <property type="nucleotide sequence ID" value="NZ_CP104407.1"/>
</dbReference>